<organism evidence="2 3">
    <name type="scientific">Klebsiella michiganensis</name>
    <dbReference type="NCBI Taxonomy" id="1134687"/>
    <lineage>
        <taxon>Bacteria</taxon>
        <taxon>Pseudomonadati</taxon>
        <taxon>Pseudomonadota</taxon>
        <taxon>Gammaproteobacteria</taxon>
        <taxon>Enterobacterales</taxon>
        <taxon>Enterobacteriaceae</taxon>
        <taxon>Klebsiella/Raoultella group</taxon>
        <taxon>Klebsiella</taxon>
    </lineage>
</organism>
<dbReference type="EMBL" id="UGMS01000004">
    <property type="protein sequence ID" value="STW80358.1"/>
    <property type="molecule type" value="Genomic_DNA"/>
</dbReference>
<evidence type="ECO:0000313" key="3">
    <source>
        <dbReference type="Proteomes" id="UP000254863"/>
    </source>
</evidence>
<feature type="transmembrane region" description="Helical" evidence="1">
    <location>
        <begin position="6"/>
        <end position="23"/>
    </location>
</feature>
<dbReference type="Proteomes" id="UP000254863">
    <property type="component" value="Unassembled WGS sequence"/>
</dbReference>
<proteinExistence type="predicted"/>
<comment type="caution">
    <text evidence="2">The sequence shown here is derived from an EMBL/GenBank/DDBJ whole genome shotgun (WGS) entry which is preliminary data.</text>
</comment>
<reference evidence="2 3" key="1">
    <citation type="submission" date="2018-06" db="EMBL/GenBank/DDBJ databases">
        <authorList>
            <consortium name="Pathogen Informatics"/>
            <person name="Doyle S."/>
        </authorList>
    </citation>
    <scope>NUCLEOTIDE SEQUENCE [LARGE SCALE GENOMIC DNA]</scope>
    <source>
        <strain evidence="2 3">NCTC11685</strain>
    </source>
</reference>
<evidence type="ECO:0000256" key="1">
    <source>
        <dbReference type="SAM" id="Phobius"/>
    </source>
</evidence>
<evidence type="ECO:0000313" key="2">
    <source>
        <dbReference type="EMBL" id="STW80358.1"/>
    </source>
</evidence>
<keyword evidence="1" id="KW-0812">Transmembrane</keyword>
<keyword evidence="1" id="KW-0472">Membrane</keyword>
<keyword evidence="1" id="KW-1133">Transmembrane helix</keyword>
<accession>A0A7H4PPN5</accession>
<dbReference type="AlphaFoldDB" id="A0A7H4PPN5"/>
<sequence length="63" mass="7186">MYLSAAVAFVVCGAMVWFFLPSMRKEPKIATGHLEAPRTNRRDALLLFIICTLMWGNQQPVHH</sequence>
<protein>
    <submittedName>
        <fullName evidence="2">Sugar efflux transporter B</fullName>
    </submittedName>
</protein>
<name>A0A7H4PPN5_9ENTR</name>
<gene>
    <name evidence="2" type="primary">setB_2</name>
    <name evidence="2" type="ORF">NCTC11685_07716</name>
</gene>